<dbReference type="PROSITE" id="PS50887">
    <property type="entry name" value="GGDEF"/>
    <property type="match status" value="1"/>
</dbReference>
<evidence type="ECO:0000256" key="3">
    <source>
        <dbReference type="SAM" id="Phobius"/>
    </source>
</evidence>
<keyword evidence="6" id="KW-1185">Reference proteome</keyword>
<dbReference type="Gene3D" id="3.30.70.270">
    <property type="match status" value="1"/>
</dbReference>
<dbReference type="GO" id="GO:1902201">
    <property type="term" value="P:negative regulation of bacterial-type flagellum-dependent cell motility"/>
    <property type="evidence" value="ECO:0007669"/>
    <property type="project" value="TreeGrafter"/>
</dbReference>
<feature type="transmembrane region" description="Helical" evidence="3">
    <location>
        <begin position="147"/>
        <end position="165"/>
    </location>
</feature>
<dbReference type="PANTHER" id="PTHR45138:SF9">
    <property type="entry name" value="DIGUANYLATE CYCLASE DGCM-RELATED"/>
    <property type="match status" value="1"/>
</dbReference>
<reference evidence="5 6" key="1">
    <citation type="submission" date="2020-02" db="EMBL/GenBank/DDBJ databases">
        <authorList>
            <person name="Kim M.K."/>
        </authorList>
    </citation>
    <scope>NUCLEOTIDE SEQUENCE [LARGE SCALE GENOMIC DNA]</scope>
    <source>
        <strain evidence="5 6">17J57-3</strain>
    </source>
</reference>
<evidence type="ECO:0000313" key="5">
    <source>
        <dbReference type="EMBL" id="NEX63270.1"/>
    </source>
</evidence>
<evidence type="ECO:0000256" key="2">
    <source>
        <dbReference type="ARBA" id="ARBA00034247"/>
    </source>
</evidence>
<feature type="transmembrane region" description="Helical" evidence="3">
    <location>
        <begin position="67"/>
        <end position="85"/>
    </location>
</feature>
<organism evidence="5 6">
    <name type="scientific">Noviherbaspirillum galbum</name>
    <dbReference type="NCBI Taxonomy" id="2709383"/>
    <lineage>
        <taxon>Bacteria</taxon>
        <taxon>Pseudomonadati</taxon>
        <taxon>Pseudomonadota</taxon>
        <taxon>Betaproteobacteria</taxon>
        <taxon>Burkholderiales</taxon>
        <taxon>Oxalobacteraceae</taxon>
        <taxon>Noviherbaspirillum</taxon>
    </lineage>
</organism>
<keyword evidence="3" id="KW-1133">Transmembrane helix</keyword>
<keyword evidence="3" id="KW-0472">Membrane</keyword>
<dbReference type="EMBL" id="JAAIVB010000068">
    <property type="protein sequence ID" value="NEX63270.1"/>
    <property type="molecule type" value="Genomic_DNA"/>
</dbReference>
<dbReference type="EC" id="2.7.7.65" evidence="1"/>
<dbReference type="SUPFAM" id="SSF55073">
    <property type="entry name" value="Nucleotide cyclase"/>
    <property type="match status" value="1"/>
</dbReference>
<dbReference type="GO" id="GO:0043709">
    <property type="term" value="P:cell adhesion involved in single-species biofilm formation"/>
    <property type="evidence" value="ECO:0007669"/>
    <property type="project" value="TreeGrafter"/>
</dbReference>
<dbReference type="PANTHER" id="PTHR45138">
    <property type="entry name" value="REGULATORY COMPONENTS OF SENSORY TRANSDUCTION SYSTEM"/>
    <property type="match status" value="1"/>
</dbReference>
<dbReference type="RefSeq" id="WP_163966976.1">
    <property type="nucleotide sequence ID" value="NZ_JAAIVB010000068.1"/>
</dbReference>
<dbReference type="AlphaFoldDB" id="A0A6B3SQS3"/>
<dbReference type="CDD" id="cd01949">
    <property type="entry name" value="GGDEF"/>
    <property type="match status" value="1"/>
</dbReference>
<feature type="domain" description="GGDEF" evidence="4">
    <location>
        <begin position="281"/>
        <end position="418"/>
    </location>
</feature>
<feature type="transmembrane region" description="Helical" evidence="3">
    <location>
        <begin position="197"/>
        <end position="217"/>
    </location>
</feature>
<feature type="transmembrane region" description="Helical" evidence="3">
    <location>
        <begin position="91"/>
        <end position="110"/>
    </location>
</feature>
<comment type="caution">
    <text evidence="5">The sequence shown here is derived from an EMBL/GenBank/DDBJ whole genome shotgun (WGS) entry which is preliminary data.</text>
</comment>
<dbReference type="Pfam" id="PF00990">
    <property type="entry name" value="GGDEF"/>
    <property type="match status" value="1"/>
</dbReference>
<feature type="transmembrane region" description="Helical" evidence="3">
    <location>
        <begin position="122"/>
        <end position="141"/>
    </location>
</feature>
<dbReference type="SMART" id="SM00267">
    <property type="entry name" value="GGDEF"/>
    <property type="match status" value="1"/>
</dbReference>
<evidence type="ECO:0000313" key="6">
    <source>
        <dbReference type="Proteomes" id="UP000482155"/>
    </source>
</evidence>
<dbReference type="Proteomes" id="UP000482155">
    <property type="component" value="Unassembled WGS sequence"/>
</dbReference>
<dbReference type="NCBIfam" id="TIGR00254">
    <property type="entry name" value="GGDEF"/>
    <property type="match status" value="1"/>
</dbReference>
<dbReference type="InterPro" id="IPR000160">
    <property type="entry name" value="GGDEF_dom"/>
</dbReference>
<accession>A0A6B3SQS3</accession>
<dbReference type="FunFam" id="3.30.70.270:FF:000001">
    <property type="entry name" value="Diguanylate cyclase domain protein"/>
    <property type="match status" value="1"/>
</dbReference>
<keyword evidence="3" id="KW-0812">Transmembrane</keyword>
<gene>
    <name evidence="5" type="ORF">G3574_19475</name>
</gene>
<sequence length="419" mass="46248">MARDKLVANQQVISVMLNESVTLSAPPSGASQEKQFWRQSGKFSTPMEDDFQREVERLRRRRIERTGIAAIIIYGAFALSDQVMVPDVYLMAWAIRFIIVVPVMLVSTVFYRHFKSAGARELALALCTIITGASLPVIAALSSHPNAVHYQTGITLVVLFGNIILNQRLRSAVATSVILGVLYAFSLHAMRGMSAPIALSNWMFFFAAVSISLFACVRMDQDRRRAYLAHCREEERNAQLSEAVAKLERLSVQDTLTQLYNRREFDRRFALEWGRARRDLAPLALVIVDVDCFKPFNDNYGHPAGDTCLRKVAEALSSVPRRSSDLVARFGGEEFVVLLPETALEEAGKIAERMRIAVLQLQIPHAHSPVAAVVTASFGVAAMVPTAGMREADLLAAADGALYRAKAEGRNRVNGIVAA</sequence>
<dbReference type="GO" id="GO:0052621">
    <property type="term" value="F:diguanylate cyclase activity"/>
    <property type="evidence" value="ECO:0007669"/>
    <property type="project" value="UniProtKB-EC"/>
</dbReference>
<dbReference type="GO" id="GO:0005886">
    <property type="term" value="C:plasma membrane"/>
    <property type="evidence" value="ECO:0007669"/>
    <property type="project" value="TreeGrafter"/>
</dbReference>
<name>A0A6B3SQS3_9BURK</name>
<evidence type="ECO:0000256" key="1">
    <source>
        <dbReference type="ARBA" id="ARBA00012528"/>
    </source>
</evidence>
<protein>
    <recommendedName>
        <fullName evidence="1">diguanylate cyclase</fullName>
        <ecNumber evidence="1">2.7.7.65</ecNumber>
    </recommendedName>
</protein>
<dbReference type="InterPro" id="IPR043128">
    <property type="entry name" value="Rev_trsase/Diguanyl_cyclase"/>
</dbReference>
<feature type="transmembrane region" description="Helical" evidence="3">
    <location>
        <begin position="172"/>
        <end position="191"/>
    </location>
</feature>
<dbReference type="InterPro" id="IPR050469">
    <property type="entry name" value="Diguanylate_Cyclase"/>
</dbReference>
<proteinExistence type="predicted"/>
<dbReference type="InterPro" id="IPR029787">
    <property type="entry name" value="Nucleotide_cyclase"/>
</dbReference>
<evidence type="ECO:0000259" key="4">
    <source>
        <dbReference type="PROSITE" id="PS50887"/>
    </source>
</evidence>
<comment type="catalytic activity">
    <reaction evidence="2">
        <text>2 GTP = 3',3'-c-di-GMP + 2 diphosphate</text>
        <dbReference type="Rhea" id="RHEA:24898"/>
        <dbReference type="ChEBI" id="CHEBI:33019"/>
        <dbReference type="ChEBI" id="CHEBI:37565"/>
        <dbReference type="ChEBI" id="CHEBI:58805"/>
        <dbReference type="EC" id="2.7.7.65"/>
    </reaction>
</comment>